<feature type="transmembrane region" description="Helical" evidence="1">
    <location>
        <begin position="127"/>
        <end position="148"/>
    </location>
</feature>
<sequence>MRATTASAETTSAGSIWRKRFLSLISVGYLALMCWFSYLAIFYEFSVTNSVLFCLTLCVVSFAALSAMLYSRFQILTRLTGILLLPAILPQILLCFGQWELILPIAVTSLIIFFLSGAGETAKTVFGVIYLLLYILGSLAFFMLMSFFTPSTQQTVLENGTSPSGAYRYEIIQTDDSSGGNVAVHVEPNDRDIHLPFLTFISNGYDRTVYEERPVPSEVGSAEWTTASRADITAQLLEISNDVTLDLTKAQKSAVGIPADTETVYLKDLTDAQLEQLGVPAENDVLTFSGKVCFRSYIAVLEDYFAKDNREISLFN</sequence>
<keyword evidence="3" id="KW-1185">Reference proteome</keyword>
<accession>U2K925</accession>
<dbReference type="PATRIC" id="fig|411473.3.peg.1401"/>
<feature type="transmembrane region" description="Helical" evidence="1">
    <location>
        <begin position="21"/>
        <end position="43"/>
    </location>
</feature>
<keyword evidence="1" id="KW-1133">Transmembrane helix</keyword>
<feature type="transmembrane region" description="Helical" evidence="1">
    <location>
        <begin position="49"/>
        <end position="70"/>
    </location>
</feature>
<reference evidence="2 3" key="1">
    <citation type="submission" date="2013-07" db="EMBL/GenBank/DDBJ databases">
        <authorList>
            <person name="Weinstock G."/>
            <person name="Sodergren E."/>
            <person name="Wylie T."/>
            <person name="Fulton L."/>
            <person name="Fulton R."/>
            <person name="Fronick C."/>
            <person name="O'Laughlin M."/>
            <person name="Godfrey J."/>
            <person name="Miner T."/>
            <person name="Herter B."/>
            <person name="Appelbaum E."/>
            <person name="Cordes M."/>
            <person name="Lek S."/>
            <person name="Wollam A."/>
            <person name="Pepin K.H."/>
            <person name="Palsikar V.B."/>
            <person name="Mitreva M."/>
            <person name="Wilson R.K."/>
        </authorList>
    </citation>
    <scope>NUCLEOTIDE SEQUENCE [LARGE SCALE GENOMIC DNA]</scope>
    <source>
        <strain evidence="2 3">ATCC 27760</strain>
    </source>
</reference>
<proteinExistence type="predicted"/>
<gene>
    <name evidence="2" type="ORF">RUMCAL_01718</name>
</gene>
<dbReference type="OrthoDB" id="1815999at2"/>
<dbReference type="Proteomes" id="UP000016662">
    <property type="component" value="Unassembled WGS sequence"/>
</dbReference>
<evidence type="ECO:0000313" key="2">
    <source>
        <dbReference type="EMBL" id="ERJ95006.1"/>
    </source>
</evidence>
<dbReference type="HOGENOM" id="CLU_879653_0_0_9"/>
<name>U2K925_9FIRM</name>
<comment type="caution">
    <text evidence="2">The sequence shown here is derived from an EMBL/GenBank/DDBJ whole genome shotgun (WGS) entry which is preliminary data.</text>
</comment>
<dbReference type="RefSeq" id="WP_021683187.1">
    <property type="nucleotide sequence ID" value="NZ_KI260469.1"/>
</dbReference>
<dbReference type="STRING" id="411473.RUMCAL_01718"/>
<evidence type="ECO:0000256" key="1">
    <source>
        <dbReference type="SAM" id="Phobius"/>
    </source>
</evidence>
<keyword evidence="1" id="KW-0812">Transmembrane</keyword>
<keyword evidence="1" id="KW-0472">Membrane</keyword>
<dbReference type="eggNOG" id="ENOG5032KMS">
    <property type="taxonomic scope" value="Bacteria"/>
</dbReference>
<dbReference type="AlphaFoldDB" id="U2K925"/>
<dbReference type="EMBL" id="AWVF01000220">
    <property type="protein sequence ID" value="ERJ95006.1"/>
    <property type="molecule type" value="Genomic_DNA"/>
</dbReference>
<organism evidence="2 3">
    <name type="scientific">Ruminococcus callidus ATCC 27760</name>
    <dbReference type="NCBI Taxonomy" id="411473"/>
    <lineage>
        <taxon>Bacteria</taxon>
        <taxon>Bacillati</taxon>
        <taxon>Bacillota</taxon>
        <taxon>Clostridia</taxon>
        <taxon>Eubacteriales</taxon>
        <taxon>Oscillospiraceae</taxon>
        <taxon>Ruminococcus</taxon>
    </lineage>
</organism>
<evidence type="ECO:0000313" key="3">
    <source>
        <dbReference type="Proteomes" id="UP000016662"/>
    </source>
</evidence>
<feature type="transmembrane region" description="Helical" evidence="1">
    <location>
        <begin position="82"/>
        <end position="115"/>
    </location>
</feature>
<protein>
    <submittedName>
        <fullName evidence="2">Uncharacterized protein</fullName>
    </submittedName>
</protein>